<protein>
    <recommendedName>
        <fullName evidence="4">DUF4271 domain-containing protein</fullName>
    </recommendedName>
</protein>
<dbReference type="EMBL" id="CP029480">
    <property type="protein sequence ID" value="AWV99036.1"/>
    <property type="molecule type" value="Genomic_DNA"/>
</dbReference>
<name>A0A2Z4GCS5_9BACT</name>
<keyword evidence="3" id="KW-1185">Reference proteome</keyword>
<evidence type="ECO:0000256" key="1">
    <source>
        <dbReference type="SAM" id="Phobius"/>
    </source>
</evidence>
<keyword evidence="1" id="KW-0472">Membrane</keyword>
<proteinExistence type="predicted"/>
<reference evidence="2 3" key="1">
    <citation type="submission" date="2018-05" db="EMBL/GenBank/DDBJ databases">
        <title>Complete genome sequence of Arcticibacterium luteifluviistationis SM1504T, a cytophagaceae bacterium isolated from Arctic surface seawater.</title>
        <authorList>
            <person name="Li Y."/>
            <person name="Qin Q.-L."/>
        </authorList>
    </citation>
    <scope>NUCLEOTIDE SEQUENCE [LARGE SCALE GENOMIC DNA]</scope>
    <source>
        <strain evidence="2 3">SM1504</strain>
    </source>
</reference>
<keyword evidence="1" id="KW-0812">Transmembrane</keyword>
<feature type="transmembrane region" description="Helical" evidence="1">
    <location>
        <begin position="254"/>
        <end position="278"/>
    </location>
</feature>
<keyword evidence="1" id="KW-1133">Transmembrane helix</keyword>
<accession>A0A2Z4GCS5</accession>
<organism evidence="2 3">
    <name type="scientific">Arcticibacterium luteifluviistationis</name>
    <dbReference type="NCBI Taxonomy" id="1784714"/>
    <lineage>
        <taxon>Bacteria</taxon>
        <taxon>Pseudomonadati</taxon>
        <taxon>Bacteroidota</taxon>
        <taxon>Cytophagia</taxon>
        <taxon>Cytophagales</taxon>
        <taxon>Leadbetterellaceae</taxon>
        <taxon>Arcticibacterium</taxon>
    </lineage>
</organism>
<feature type="transmembrane region" description="Helical" evidence="1">
    <location>
        <begin position="361"/>
        <end position="381"/>
    </location>
</feature>
<evidence type="ECO:0008006" key="4">
    <source>
        <dbReference type="Google" id="ProtNLM"/>
    </source>
</evidence>
<sequence>MKLKILFFFLLIQTAYGAKTGPEDGYFLVYNLSQDLHVYNEQTKEYEPYIEGISPLNAAHTIFLETDKYQYATLLIKTDVPESYIFINGLLYKNLVQNEWLEIPVKELSTYGKEIALSFYGTTNPDYIEMLIASKADKAAVSSKIIRDNLFNMKLREQLPNFNVYILLLLLIFTFLTLLSVINPKAFNEYFNFQDLTTVKIRDTKLLISKPLNQINITFMVLLSMLGSFLYLLLRGKGVYMFQNQFPHTETLSTLSLLFLFLKISLLCVAGYLSKYFLLTIGGNLFGLEKSVNIHYFKIIQYNLFAFFIVGIGLYAYFITPSSLDIKLSFALPLIGFLVYGLRTTLVYFTILKSTGIQSVYLFAYLCVVEILPVFIGIRFAF</sequence>
<dbReference type="Proteomes" id="UP000249873">
    <property type="component" value="Chromosome"/>
</dbReference>
<feature type="transmembrane region" description="Helical" evidence="1">
    <location>
        <begin position="215"/>
        <end position="234"/>
    </location>
</feature>
<dbReference type="AlphaFoldDB" id="A0A2Z4GCS5"/>
<evidence type="ECO:0000313" key="2">
    <source>
        <dbReference type="EMBL" id="AWV99036.1"/>
    </source>
</evidence>
<feature type="transmembrane region" description="Helical" evidence="1">
    <location>
        <begin position="330"/>
        <end position="349"/>
    </location>
</feature>
<dbReference type="KEGG" id="als:DJ013_13020"/>
<evidence type="ECO:0000313" key="3">
    <source>
        <dbReference type="Proteomes" id="UP000249873"/>
    </source>
</evidence>
<dbReference type="InterPro" id="IPR025367">
    <property type="entry name" value="DUF4271"/>
</dbReference>
<feature type="transmembrane region" description="Helical" evidence="1">
    <location>
        <begin position="299"/>
        <end position="318"/>
    </location>
</feature>
<gene>
    <name evidence="2" type="ORF">DJ013_13020</name>
</gene>
<dbReference type="RefSeq" id="WP_111372229.1">
    <property type="nucleotide sequence ID" value="NZ_CP029480.1"/>
</dbReference>
<feature type="transmembrane region" description="Helical" evidence="1">
    <location>
        <begin position="162"/>
        <end position="182"/>
    </location>
</feature>
<dbReference type="Pfam" id="PF14093">
    <property type="entry name" value="DUF4271"/>
    <property type="match status" value="1"/>
</dbReference>
<dbReference type="OrthoDB" id="975088at2"/>